<comment type="caution">
    <text evidence="3">The sequence shown here is derived from an EMBL/GenBank/DDBJ whole genome shotgun (WGS) entry which is preliminary data.</text>
</comment>
<dbReference type="EMBL" id="MWPH01000002">
    <property type="protein sequence ID" value="OVE85098.1"/>
    <property type="molecule type" value="Genomic_DNA"/>
</dbReference>
<keyword evidence="2" id="KW-0812">Transmembrane</keyword>
<keyword evidence="2" id="KW-0472">Membrane</keyword>
<name>A0A202EAA8_9EURY</name>
<evidence type="ECO:0000313" key="3">
    <source>
        <dbReference type="EMBL" id="OVE85098.1"/>
    </source>
</evidence>
<feature type="transmembrane region" description="Helical" evidence="2">
    <location>
        <begin position="81"/>
        <end position="102"/>
    </location>
</feature>
<reference evidence="3 4" key="1">
    <citation type="submission" date="2017-02" db="EMBL/GenBank/DDBJ databases">
        <title>Natronthermophilus aegyptiacus gen. nov.,sp. nov., an aerobic, extremely halophilic alkalithermophilic archaeon isolated from the athalassohaline Wadi An Natrun, Egypt.</title>
        <authorList>
            <person name="Zhao B."/>
        </authorList>
    </citation>
    <scope>NUCLEOTIDE SEQUENCE [LARGE SCALE GENOMIC DNA]</scope>
    <source>
        <strain evidence="3 4">CGMCC 1.3597</strain>
    </source>
</reference>
<feature type="compositionally biased region" description="Basic and acidic residues" evidence="1">
    <location>
        <begin position="216"/>
        <end position="239"/>
    </location>
</feature>
<sequence length="297" mass="32765">MMLYITFFTVVAIVLGVLQHRGYPVVSAMKSMGLWAVGVGPFITLIVFWLASGLQIIGFDVFDWGIFAWFGLDGLHPDYPFIYFVAFSIFGPPAIVLGAYIVKSAGEKIEGKDPVTGETGLWKLAEETWADLTVIHHETGEEIGKDGLHRVPWKRGHGWEATEYDPETNVAKSAYLADYSPSQIRTFKFAVTDIISTFGEEVDAAYEDISTRHRRAQEDAMREKKQLVKDAEYSTRADGEMPNSPLEDYLETTAGDDEYDGDGSVSEVFEQQNTDSDSTGDGSDGGDSLPTDGGEDQ</sequence>
<gene>
    <name evidence="3" type="ORF">B2G88_12185</name>
</gene>
<organism evidence="3 4">
    <name type="scientific">Natronolimnobius baerhuensis</name>
    <dbReference type="NCBI Taxonomy" id="253108"/>
    <lineage>
        <taxon>Archaea</taxon>
        <taxon>Methanobacteriati</taxon>
        <taxon>Methanobacteriota</taxon>
        <taxon>Stenosarchaea group</taxon>
        <taxon>Halobacteria</taxon>
        <taxon>Halobacteriales</taxon>
        <taxon>Natrialbaceae</taxon>
        <taxon>Natronolimnobius</taxon>
    </lineage>
</organism>
<dbReference type="RefSeq" id="WP_087714879.1">
    <property type="nucleotide sequence ID" value="NZ_MWPH01000002.1"/>
</dbReference>
<dbReference type="AlphaFoldDB" id="A0A202EAA8"/>
<evidence type="ECO:0000256" key="1">
    <source>
        <dbReference type="SAM" id="MobiDB-lite"/>
    </source>
</evidence>
<feature type="transmembrane region" description="Helical" evidence="2">
    <location>
        <begin position="32"/>
        <end position="50"/>
    </location>
</feature>
<feature type="compositionally biased region" description="Acidic residues" evidence="1">
    <location>
        <begin position="248"/>
        <end position="261"/>
    </location>
</feature>
<keyword evidence="2" id="KW-1133">Transmembrane helix</keyword>
<accession>A0A202EAA8</accession>
<feature type="compositionally biased region" description="Low complexity" evidence="1">
    <location>
        <begin position="274"/>
        <end position="297"/>
    </location>
</feature>
<protein>
    <submittedName>
        <fullName evidence="3">Uncharacterized protein</fullName>
    </submittedName>
</protein>
<evidence type="ECO:0000256" key="2">
    <source>
        <dbReference type="SAM" id="Phobius"/>
    </source>
</evidence>
<proteinExistence type="predicted"/>
<keyword evidence="4" id="KW-1185">Reference proteome</keyword>
<evidence type="ECO:0000313" key="4">
    <source>
        <dbReference type="Proteomes" id="UP000196084"/>
    </source>
</evidence>
<feature type="region of interest" description="Disordered" evidence="1">
    <location>
        <begin position="214"/>
        <end position="297"/>
    </location>
</feature>
<dbReference type="Proteomes" id="UP000196084">
    <property type="component" value="Unassembled WGS sequence"/>
</dbReference>